<dbReference type="Gene3D" id="3.10.20.90">
    <property type="entry name" value="Phosphatidylinositol 3-kinase Catalytic Subunit, Chain A, domain 1"/>
    <property type="match status" value="1"/>
</dbReference>
<dbReference type="EMBL" id="JAODAN010000003">
    <property type="protein sequence ID" value="KAK1925852.1"/>
    <property type="molecule type" value="Genomic_DNA"/>
</dbReference>
<reference evidence="1" key="1">
    <citation type="submission" date="2023-02" db="EMBL/GenBank/DDBJ databases">
        <title>Identification and recombinant expression of a fungal hydrolase from Papiliotrema laurentii that hydrolyzes apple cutin and clears colloidal polyester polyurethane.</title>
        <authorList>
            <consortium name="DOE Joint Genome Institute"/>
            <person name="Roman V.A."/>
            <person name="Bojanowski C."/>
            <person name="Crable B.R."/>
            <person name="Wagner D.N."/>
            <person name="Hung C.S."/>
            <person name="Nadeau L.J."/>
            <person name="Schratz L."/>
            <person name="Haridas S."/>
            <person name="Pangilinan J."/>
            <person name="Lipzen A."/>
            <person name="Na H."/>
            <person name="Yan M."/>
            <person name="Ng V."/>
            <person name="Grigoriev I.V."/>
            <person name="Spatafora J.W."/>
            <person name="Barlow D."/>
            <person name="Biffinger J."/>
            <person name="Kelley-Loughnane N."/>
            <person name="Varaljay V.A."/>
            <person name="Crookes-Goodson W.J."/>
        </authorList>
    </citation>
    <scope>NUCLEOTIDE SEQUENCE</scope>
    <source>
        <strain evidence="1">5307AH</strain>
    </source>
</reference>
<name>A0AAD9L7U4_PAPLA</name>
<evidence type="ECO:0000313" key="2">
    <source>
        <dbReference type="Proteomes" id="UP001182556"/>
    </source>
</evidence>
<comment type="caution">
    <text evidence="1">The sequence shown here is derived from an EMBL/GenBank/DDBJ whole genome shotgun (WGS) entry which is preliminary data.</text>
</comment>
<protein>
    <recommendedName>
        <fullName evidence="3">Rad60/SUMO-like domain-containing protein</fullName>
    </recommendedName>
</protein>
<evidence type="ECO:0000313" key="1">
    <source>
        <dbReference type="EMBL" id="KAK1925852.1"/>
    </source>
</evidence>
<accession>A0AAD9L7U4</accession>
<dbReference type="SUPFAM" id="SSF54236">
    <property type="entry name" value="Ubiquitin-like"/>
    <property type="match status" value="1"/>
</dbReference>
<dbReference type="CDD" id="cd01763">
    <property type="entry name" value="Ubl_SUMO_like"/>
    <property type="match status" value="1"/>
</dbReference>
<dbReference type="InterPro" id="IPR029071">
    <property type="entry name" value="Ubiquitin-like_domsf"/>
</dbReference>
<dbReference type="Proteomes" id="UP001182556">
    <property type="component" value="Unassembled WGS sequence"/>
</dbReference>
<sequence>MSDSEAEDGALKEEKKIRLNIAYDNEPPLQFIIKLTTPFQKVFNAFCDKHNVALGTYLYKYDGKRVEPESNGKMEEWKAGKTYALDAFRHQEGGH</sequence>
<proteinExistence type="predicted"/>
<evidence type="ECO:0008006" key="3">
    <source>
        <dbReference type="Google" id="ProtNLM"/>
    </source>
</evidence>
<keyword evidence="2" id="KW-1185">Reference proteome</keyword>
<gene>
    <name evidence="1" type="ORF">DB88DRAFT_485374</name>
</gene>
<organism evidence="1 2">
    <name type="scientific">Papiliotrema laurentii</name>
    <name type="common">Cryptococcus laurentii</name>
    <dbReference type="NCBI Taxonomy" id="5418"/>
    <lineage>
        <taxon>Eukaryota</taxon>
        <taxon>Fungi</taxon>
        <taxon>Dikarya</taxon>
        <taxon>Basidiomycota</taxon>
        <taxon>Agaricomycotina</taxon>
        <taxon>Tremellomycetes</taxon>
        <taxon>Tremellales</taxon>
        <taxon>Rhynchogastremaceae</taxon>
        <taxon>Papiliotrema</taxon>
    </lineage>
</organism>
<dbReference type="AlphaFoldDB" id="A0AAD9L7U4"/>